<sequence>MPEYWDASLPRLGRVMDMACTLSPQTAYKCLKIRRHPHHGQAAPRSGQHTVPKNFPELPKNQAASLPSPRSVPFMACTPSPKNCLKIMLRP</sequence>
<evidence type="ECO:0000313" key="3">
    <source>
        <dbReference type="Proteomes" id="UP000594638"/>
    </source>
</evidence>
<dbReference type="Gramene" id="OE9A095242T1">
    <property type="protein sequence ID" value="OE9A095242C1"/>
    <property type="gene ID" value="OE9A095242"/>
</dbReference>
<keyword evidence="3" id="KW-1185">Reference proteome</keyword>
<name>A0A8S0T4T4_OLEEU</name>
<evidence type="ECO:0000256" key="1">
    <source>
        <dbReference type="SAM" id="MobiDB-lite"/>
    </source>
</evidence>
<comment type="caution">
    <text evidence="2">The sequence shown here is derived from an EMBL/GenBank/DDBJ whole genome shotgun (WGS) entry which is preliminary data.</text>
</comment>
<organism evidence="2 3">
    <name type="scientific">Olea europaea subsp. europaea</name>
    <dbReference type="NCBI Taxonomy" id="158383"/>
    <lineage>
        <taxon>Eukaryota</taxon>
        <taxon>Viridiplantae</taxon>
        <taxon>Streptophyta</taxon>
        <taxon>Embryophyta</taxon>
        <taxon>Tracheophyta</taxon>
        <taxon>Spermatophyta</taxon>
        <taxon>Magnoliopsida</taxon>
        <taxon>eudicotyledons</taxon>
        <taxon>Gunneridae</taxon>
        <taxon>Pentapetalae</taxon>
        <taxon>asterids</taxon>
        <taxon>lamiids</taxon>
        <taxon>Lamiales</taxon>
        <taxon>Oleaceae</taxon>
        <taxon>Oleeae</taxon>
        <taxon>Olea</taxon>
    </lineage>
</organism>
<dbReference type="AlphaFoldDB" id="A0A8S0T4T4"/>
<gene>
    <name evidence="2" type="ORF">OLEA9_A095242</name>
</gene>
<dbReference type="Proteomes" id="UP000594638">
    <property type="component" value="Unassembled WGS sequence"/>
</dbReference>
<reference evidence="2 3" key="1">
    <citation type="submission" date="2019-12" db="EMBL/GenBank/DDBJ databases">
        <authorList>
            <person name="Alioto T."/>
            <person name="Alioto T."/>
            <person name="Gomez Garrido J."/>
        </authorList>
    </citation>
    <scope>NUCLEOTIDE SEQUENCE [LARGE SCALE GENOMIC DNA]</scope>
</reference>
<proteinExistence type="predicted"/>
<feature type="region of interest" description="Disordered" evidence="1">
    <location>
        <begin position="36"/>
        <end position="72"/>
    </location>
</feature>
<accession>A0A8S0T4T4</accession>
<evidence type="ECO:0000313" key="2">
    <source>
        <dbReference type="EMBL" id="CAA3000077.1"/>
    </source>
</evidence>
<dbReference type="EMBL" id="CACTIH010005669">
    <property type="protein sequence ID" value="CAA3000077.1"/>
    <property type="molecule type" value="Genomic_DNA"/>
</dbReference>
<protein>
    <submittedName>
        <fullName evidence="2">Uncharacterized protein</fullName>
    </submittedName>
</protein>